<gene>
    <name evidence="1" type="ORF">VIC01_02318</name>
</gene>
<protein>
    <submittedName>
        <fullName evidence="1">Uncharacterized protein</fullName>
    </submittedName>
</protein>
<accession>A0A174SA36</accession>
<evidence type="ECO:0000313" key="2">
    <source>
        <dbReference type="Proteomes" id="UP000326091"/>
    </source>
</evidence>
<organism evidence="1 2">
    <name type="scientific">Phocaeicola vulgatus</name>
    <name type="common">Bacteroides vulgatus</name>
    <dbReference type="NCBI Taxonomy" id="821"/>
    <lineage>
        <taxon>Bacteria</taxon>
        <taxon>Pseudomonadati</taxon>
        <taxon>Bacteroidota</taxon>
        <taxon>Bacteroidia</taxon>
        <taxon>Bacteroidales</taxon>
        <taxon>Bacteroidaceae</taxon>
        <taxon>Phocaeicola</taxon>
    </lineage>
</organism>
<evidence type="ECO:0000313" key="1">
    <source>
        <dbReference type="EMBL" id="QEW36757.1"/>
    </source>
</evidence>
<dbReference type="AlphaFoldDB" id="A0A174SA36"/>
<dbReference type="EMBL" id="CP043529">
    <property type="protein sequence ID" value="QEW36757.1"/>
    <property type="molecule type" value="Genomic_DNA"/>
</dbReference>
<sequence length="32" mass="3603">MKVTDIKMYISTLSIIKKGQEIECGDFLGGRK</sequence>
<dbReference type="Proteomes" id="UP000326091">
    <property type="component" value="Chromosome"/>
</dbReference>
<proteinExistence type="predicted"/>
<reference evidence="1 2" key="1">
    <citation type="submission" date="2019-09" db="EMBL/GenBank/DDBJ databases">
        <title>Commensal-derived Metabolites Govern Vibrio cholerae Pathogenesis in Host.</title>
        <authorList>
            <person name="Yoon S.S."/>
            <person name="Yoon M.Y."/>
        </authorList>
    </citation>
    <scope>NUCLEOTIDE SEQUENCE [LARGE SCALE GENOMIC DNA]</scope>
    <source>
        <strain evidence="1 2">VIC01</strain>
    </source>
</reference>
<name>A0A174SA36_PHOVU</name>